<evidence type="ECO:0000313" key="7">
    <source>
        <dbReference type="Ensembl" id="ENSELUP00000084616.1"/>
    </source>
</evidence>
<evidence type="ECO:0000259" key="6">
    <source>
        <dbReference type="SMART" id="SM00409"/>
    </source>
</evidence>
<dbReference type="AlphaFoldDB" id="A0AAY5K772"/>
<dbReference type="InterPro" id="IPR050671">
    <property type="entry name" value="CD300_family_receptors"/>
</dbReference>
<evidence type="ECO:0000256" key="5">
    <source>
        <dbReference type="SAM" id="SignalP"/>
    </source>
</evidence>
<feature type="domain" description="Immunoglobulin" evidence="6">
    <location>
        <begin position="22"/>
        <end position="120"/>
    </location>
</feature>
<dbReference type="Proteomes" id="UP000265140">
    <property type="component" value="Chromosome 9"/>
</dbReference>
<keyword evidence="4" id="KW-1133">Transmembrane helix</keyword>
<dbReference type="PANTHER" id="PTHR11860">
    <property type="entry name" value="POLYMERIC-IMMUNOGLOBULIN RECEPTOR"/>
    <property type="match status" value="1"/>
</dbReference>
<dbReference type="Ensembl" id="ENSELUT00000100214.1">
    <property type="protein sequence ID" value="ENSELUP00000084616.1"/>
    <property type="gene ID" value="ENSELUG00000036695.1"/>
</dbReference>
<evidence type="ECO:0000256" key="4">
    <source>
        <dbReference type="SAM" id="Phobius"/>
    </source>
</evidence>
<reference evidence="7 8" key="1">
    <citation type="submission" date="2020-02" db="EMBL/GenBank/DDBJ databases">
        <title>Esox lucius (northern pike) genome, fEsoLuc1, primary haplotype.</title>
        <authorList>
            <person name="Myers G."/>
            <person name="Karagic N."/>
            <person name="Meyer A."/>
            <person name="Pippel M."/>
            <person name="Reichard M."/>
            <person name="Winkler S."/>
            <person name="Tracey A."/>
            <person name="Sims Y."/>
            <person name="Howe K."/>
            <person name="Rhie A."/>
            <person name="Formenti G."/>
            <person name="Durbin R."/>
            <person name="Fedrigo O."/>
            <person name="Jarvis E.D."/>
        </authorList>
    </citation>
    <scope>NUCLEOTIDE SEQUENCE [LARGE SCALE GENOMIC DNA]</scope>
</reference>
<dbReference type="InterPro" id="IPR013783">
    <property type="entry name" value="Ig-like_fold"/>
</dbReference>
<comment type="subcellular location">
    <subcellularLocation>
        <location evidence="1">Membrane</location>
    </subcellularLocation>
</comment>
<keyword evidence="3 4" id="KW-0472">Membrane</keyword>
<feature type="signal peptide" evidence="5">
    <location>
        <begin position="1"/>
        <end position="20"/>
    </location>
</feature>
<dbReference type="SMART" id="SM00409">
    <property type="entry name" value="IG"/>
    <property type="match status" value="1"/>
</dbReference>
<accession>A0AAY5K772</accession>
<evidence type="ECO:0000256" key="3">
    <source>
        <dbReference type="ARBA" id="ARBA00023136"/>
    </source>
</evidence>
<keyword evidence="5" id="KW-0732">Signal</keyword>
<dbReference type="RefSeq" id="XP_034149974.1">
    <property type="nucleotide sequence ID" value="XM_034294083.1"/>
</dbReference>
<dbReference type="GeneID" id="106023661"/>
<reference evidence="7" key="3">
    <citation type="submission" date="2025-09" db="UniProtKB">
        <authorList>
            <consortium name="Ensembl"/>
        </authorList>
    </citation>
    <scope>IDENTIFICATION</scope>
</reference>
<keyword evidence="2 4" id="KW-0812">Transmembrane</keyword>
<dbReference type="Gene3D" id="2.60.40.10">
    <property type="entry name" value="Immunoglobulins"/>
    <property type="match status" value="1"/>
</dbReference>
<dbReference type="GO" id="GO:0005886">
    <property type="term" value="C:plasma membrane"/>
    <property type="evidence" value="ECO:0007669"/>
    <property type="project" value="TreeGrafter"/>
</dbReference>
<dbReference type="InterPro" id="IPR013106">
    <property type="entry name" value="Ig_V-set"/>
</dbReference>
<evidence type="ECO:0000313" key="8">
    <source>
        <dbReference type="Proteomes" id="UP000265140"/>
    </source>
</evidence>
<dbReference type="PANTHER" id="PTHR11860:SF118">
    <property type="entry name" value="CMRF35-LIKE MOLECULE 3-RELATED"/>
    <property type="match status" value="1"/>
</dbReference>
<keyword evidence="8" id="KW-1185">Reference proteome</keyword>
<protein>
    <recommendedName>
        <fullName evidence="6">Immunoglobulin domain-containing protein</fullName>
    </recommendedName>
</protein>
<proteinExistence type="predicted"/>
<dbReference type="SUPFAM" id="SSF48726">
    <property type="entry name" value="Immunoglobulin"/>
    <property type="match status" value="1"/>
</dbReference>
<dbReference type="InterPro" id="IPR003599">
    <property type="entry name" value="Ig_sub"/>
</dbReference>
<feature type="transmembrane region" description="Helical" evidence="4">
    <location>
        <begin position="173"/>
        <end position="198"/>
    </location>
</feature>
<feature type="chain" id="PRO_5044288980" description="Immunoglobulin domain-containing protein" evidence="5">
    <location>
        <begin position="21"/>
        <end position="420"/>
    </location>
</feature>
<evidence type="ECO:0000256" key="2">
    <source>
        <dbReference type="ARBA" id="ARBA00022692"/>
    </source>
</evidence>
<sequence>MDHFFIIKVTILLVLCPAGSEVLTVTGVVGGRVDIRCYFRSLEINIKYFCKHPCRTESDVIIKTRVSNNYIEGRYSIADHGNGHVTVIIKDLKRSDSGTYWCGVMRVGIDAYQEVYLSVVEAPPTQPDITRTSLRPPVTVSRTTDVITTEVRTSALMTPAPTKGMTTHSNTNVLIYMGAGLVVVVCLLVLLLLIFLGLRNRSKTRTGSCPSKMITSNTQFTTSANQHSDTHDINSNHATATNQCQDDIYCNIDSSTEAPDSVSYVTVNFPRDPSCVQYDTVNFPRDPSCLQYDTVNIPRDPSCLQYDTVNIPRDPSCVQYDTANIPRDPSCLQYDTVNFPRDPSCLQYDTVNFSRDPSCLQYDTVNIPRDPSCLQYDTVNFIKDSDVRNQPDSVIYSSVRIQHSNHEMVTYSAIKPKCSQ</sequence>
<dbReference type="InterPro" id="IPR036179">
    <property type="entry name" value="Ig-like_dom_sf"/>
</dbReference>
<dbReference type="GeneTree" id="ENSGT01150000287164"/>
<dbReference type="GO" id="GO:0004888">
    <property type="term" value="F:transmembrane signaling receptor activity"/>
    <property type="evidence" value="ECO:0007669"/>
    <property type="project" value="TreeGrafter"/>
</dbReference>
<evidence type="ECO:0000256" key="1">
    <source>
        <dbReference type="ARBA" id="ARBA00004370"/>
    </source>
</evidence>
<organism evidence="7 8">
    <name type="scientific">Esox lucius</name>
    <name type="common">Northern pike</name>
    <dbReference type="NCBI Taxonomy" id="8010"/>
    <lineage>
        <taxon>Eukaryota</taxon>
        <taxon>Metazoa</taxon>
        <taxon>Chordata</taxon>
        <taxon>Craniata</taxon>
        <taxon>Vertebrata</taxon>
        <taxon>Euteleostomi</taxon>
        <taxon>Actinopterygii</taxon>
        <taxon>Neopterygii</taxon>
        <taxon>Teleostei</taxon>
        <taxon>Protacanthopterygii</taxon>
        <taxon>Esociformes</taxon>
        <taxon>Esocidae</taxon>
        <taxon>Esox</taxon>
    </lineage>
</organism>
<name>A0AAY5K772_ESOLU</name>
<dbReference type="Pfam" id="PF07686">
    <property type="entry name" value="V-set"/>
    <property type="match status" value="1"/>
</dbReference>
<reference evidence="7" key="2">
    <citation type="submission" date="2025-08" db="UniProtKB">
        <authorList>
            <consortium name="Ensembl"/>
        </authorList>
    </citation>
    <scope>IDENTIFICATION</scope>
</reference>